<dbReference type="AlphaFoldDB" id="A0A2I0AYP3"/>
<comment type="pathway">
    <text evidence="8">Phospholipid metabolism; phosphatidylcholine biosynthesis; phosphatidylcholine from phosphocholine: step 1/2.</text>
</comment>
<evidence type="ECO:0000256" key="6">
    <source>
        <dbReference type="ARBA" id="ARBA00023209"/>
    </source>
</evidence>
<feature type="domain" description="Cytidyltransferase-like" evidence="12">
    <location>
        <begin position="43"/>
        <end position="172"/>
    </location>
</feature>
<dbReference type="Proteomes" id="UP000236161">
    <property type="component" value="Unassembled WGS sequence"/>
</dbReference>
<keyword evidence="2" id="KW-0444">Lipid biosynthesis</keyword>
<dbReference type="PANTHER" id="PTHR10739">
    <property type="entry name" value="CYTIDYLYLTRANSFERASE"/>
    <property type="match status" value="1"/>
</dbReference>
<evidence type="ECO:0000313" key="14">
    <source>
        <dbReference type="Proteomes" id="UP000236161"/>
    </source>
</evidence>
<accession>A0A2I0AYP3</accession>
<dbReference type="OrthoDB" id="17102at2759"/>
<dbReference type="PANTHER" id="PTHR10739:SF13">
    <property type="entry name" value="CHOLINE-PHOSPHATE CYTIDYLYLTRANSFERASE"/>
    <property type="match status" value="1"/>
</dbReference>
<dbReference type="EMBL" id="KZ451935">
    <property type="protein sequence ID" value="PKA60649.1"/>
    <property type="molecule type" value="Genomic_DNA"/>
</dbReference>
<keyword evidence="4 13" id="KW-0548">Nucleotidyltransferase</keyword>
<evidence type="ECO:0000256" key="1">
    <source>
        <dbReference type="ARBA" id="ARBA00010101"/>
    </source>
</evidence>
<organism evidence="13 14">
    <name type="scientific">Apostasia shenzhenica</name>
    <dbReference type="NCBI Taxonomy" id="1088818"/>
    <lineage>
        <taxon>Eukaryota</taxon>
        <taxon>Viridiplantae</taxon>
        <taxon>Streptophyta</taxon>
        <taxon>Embryophyta</taxon>
        <taxon>Tracheophyta</taxon>
        <taxon>Spermatophyta</taxon>
        <taxon>Magnoliopsida</taxon>
        <taxon>Liliopsida</taxon>
        <taxon>Asparagales</taxon>
        <taxon>Orchidaceae</taxon>
        <taxon>Apostasioideae</taxon>
        <taxon>Apostasia</taxon>
    </lineage>
</organism>
<dbReference type="InterPro" id="IPR014729">
    <property type="entry name" value="Rossmann-like_a/b/a_fold"/>
</dbReference>
<keyword evidence="14" id="KW-1185">Reference proteome</keyword>
<dbReference type="Pfam" id="PF01467">
    <property type="entry name" value="CTP_transf_like"/>
    <property type="match status" value="1"/>
</dbReference>
<evidence type="ECO:0000256" key="9">
    <source>
        <dbReference type="ARBA" id="ARBA00026101"/>
    </source>
</evidence>
<sequence length="294" mass="34200">MSRLLMQRLGREAELEEAPATPTVWYTPLSDLADFDRPPIRVYADGIYDLFHFGHARALEQAKKIFPNTYLLVGCCNDEITRRYKGKTVMTEAERYESLRHCKWVDEVIPNAPWVITQEFIDMHNIDYVAHDSLPYADASGAGNDVYEFVKSIGKFKETKRTDGVSTSDIIMRILKDYNEYVMRNLSRGYSRKDLGVSYVKEKQLRVNMGITKLREKVKEHQENVGKKLAEIQQNEWMENADRWVAGFLEKFEEGCHIMETAIRGRIHDGLKRQQINTKSELEEQEEELYSDAS</sequence>
<reference evidence="13 14" key="1">
    <citation type="journal article" date="2017" name="Nature">
        <title>The Apostasia genome and the evolution of orchids.</title>
        <authorList>
            <person name="Zhang G.Q."/>
            <person name="Liu K.W."/>
            <person name="Li Z."/>
            <person name="Lohaus R."/>
            <person name="Hsiao Y.Y."/>
            <person name="Niu S.C."/>
            <person name="Wang J.Y."/>
            <person name="Lin Y.C."/>
            <person name="Xu Q."/>
            <person name="Chen L.J."/>
            <person name="Yoshida K."/>
            <person name="Fujiwara S."/>
            <person name="Wang Z.W."/>
            <person name="Zhang Y.Q."/>
            <person name="Mitsuda N."/>
            <person name="Wang M."/>
            <person name="Liu G.H."/>
            <person name="Pecoraro L."/>
            <person name="Huang H.X."/>
            <person name="Xiao X.J."/>
            <person name="Lin M."/>
            <person name="Wu X.Y."/>
            <person name="Wu W.L."/>
            <person name="Chen Y.Y."/>
            <person name="Chang S.B."/>
            <person name="Sakamoto S."/>
            <person name="Ohme-Takagi M."/>
            <person name="Yagi M."/>
            <person name="Zeng S.J."/>
            <person name="Shen C.Y."/>
            <person name="Yeh C.M."/>
            <person name="Luo Y.B."/>
            <person name="Tsai W.C."/>
            <person name="Van de Peer Y."/>
            <person name="Liu Z.J."/>
        </authorList>
    </citation>
    <scope>NUCLEOTIDE SEQUENCE [LARGE SCALE GENOMIC DNA]</scope>
    <source>
        <strain evidence="14">cv. Shenzhen</strain>
        <tissue evidence="13">Stem</tissue>
    </source>
</reference>
<evidence type="ECO:0000313" key="13">
    <source>
        <dbReference type="EMBL" id="PKA60649.1"/>
    </source>
</evidence>
<keyword evidence="7" id="KW-1208">Phospholipid metabolism</keyword>
<dbReference type="SUPFAM" id="SSF52374">
    <property type="entry name" value="Nucleotidylyl transferase"/>
    <property type="match status" value="1"/>
</dbReference>
<dbReference type="Gene3D" id="3.40.50.620">
    <property type="entry name" value="HUPs"/>
    <property type="match status" value="1"/>
</dbReference>
<evidence type="ECO:0000256" key="5">
    <source>
        <dbReference type="ARBA" id="ARBA00023098"/>
    </source>
</evidence>
<dbReference type="STRING" id="1088818.A0A2I0AYP3"/>
<comment type="function">
    <text evidence="11">Plays an important role in the biosynthesis of the phospholipid phosphatidylcholine. Catalyzes the formation of CDP-choline.</text>
</comment>
<evidence type="ECO:0000256" key="10">
    <source>
        <dbReference type="ARBA" id="ARBA00048285"/>
    </source>
</evidence>
<dbReference type="InterPro" id="IPR045049">
    <property type="entry name" value="Pcy1-like"/>
</dbReference>
<evidence type="ECO:0000256" key="8">
    <source>
        <dbReference type="ARBA" id="ARBA00025706"/>
    </source>
</evidence>
<evidence type="ECO:0000256" key="3">
    <source>
        <dbReference type="ARBA" id="ARBA00022679"/>
    </source>
</evidence>
<keyword evidence="3 13" id="KW-0808">Transferase</keyword>
<dbReference type="GO" id="GO:0004105">
    <property type="term" value="F:choline-phosphate cytidylyltransferase activity"/>
    <property type="evidence" value="ECO:0007669"/>
    <property type="project" value="UniProtKB-EC"/>
</dbReference>
<dbReference type="NCBIfam" id="TIGR00125">
    <property type="entry name" value="cyt_tran_rel"/>
    <property type="match status" value="1"/>
</dbReference>
<evidence type="ECO:0000256" key="2">
    <source>
        <dbReference type="ARBA" id="ARBA00022516"/>
    </source>
</evidence>
<evidence type="ECO:0000256" key="4">
    <source>
        <dbReference type="ARBA" id="ARBA00022695"/>
    </source>
</evidence>
<keyword evidence="5" id="KW-0443">Lipid metabolism</keyword>
<name>A0A2I0AYP3_9ASPA</name>
<dbReference type="GO" id="GO:0031210">
    <property type="term" value="F:phosphatidylcholine binding"/>
    <property type="evidence" value="ECO:0007669"/>
    <property type="project" value="TreeGrafter"/>
</dbReference>
<dbReference type="CDD" id="cd02174">
    <property type="entry name" value="CCT"/>
    <property type="match status" value="1"/>
</dbReference>
<comment type="similarity">
    <text evidence="1">Belongs to the cytidylyltransferase family.</text>
</comment>
<dbReference type="FunFam" id="3.40.50.620:FF:000102">
    <property type="entry name" value="Choline-phosphate cytidylyltransferase 2"/>
    <property type="match status" value="1"/>
</dbReference>
<keyword evidence="6" id="KW-0594">Phospholipid biosynthesis</keyword>
<protein>
    <recommendedName>
        <fullName evidence="9">choline-phosphate cytidylyltransferase</fullName>
        <ecNumber evidence="9">2.7.7.15</ecNumber>
    </recommendedName>
</protein>
<dbReference type="EC" id="2.7.7.15" evidence="9"/>
<evidence type="ECO:0000259" key="12">
    <source>
        <dbReference type="Pfam" id="PF01467"/>
    </source>
</evidence>
<evidence type="ECO:0000256" key="11">
    <source>
        <dbReference type="ARBA" id="ARBA00054397"/>
    </source>
</evidence>
<gene>
    <name evidence="13" type="ORF">AXF42_Ash006283</name>
</gene>
<dbReference type="InterPro" id="IPR004821">
    <property type="entry name" value="Cyt_trans-like"/>
</dbReference>
<comment type="catalytic activity">
    <reaction evidence="10">
        <text>phosphocholine + CTP + H(+) = CDP-choline + diphosphate</text>
        <dbReference type="Rhea" id="RHEA:18997"/>
        <dbReference type="ChEBI" id="CHEBI:15378"/>
        <dbReference type="ChEBI" id="CHEBI:33019"/>
        <dbReference type="ChEBI" id="CHEBI:37563"/>
        <dbReference type="ChEBI" id="CHEBI:58779"/>
        <dbReference type="ChEBI" id="CHEBI:295975"/>
        <dbReference type="EC" id="2.7.7.15"/>
    </reaction>
    <physiologicalReaction direction="left-to-right" evidence="10">
        <dbReference type="Rhea" id="RHEA:18998"/>
    </physiologicalReaction>
</comment>
<proteinExistence type="inferred from homology"/>
<dbReference type="InterPro" id="IPR041723">
    <property type="entry name" value="CCT"/>
</dbReference>
<evidence type="ECO:0000256" key="7">
    <source>
        <dbReference type="ARBA" id="ARBA00023264"/>
    </source>
</evidence>